<dbReference type="EMBL" id="JACGXA010000001">
    <property type="protein sequence ID" value="MBA8803178.1"/>
    <property type="molecule type" value="Genomic_DNA"/>
</dbReference>
<dbReference type="SMART" id="SM00563">
    <property type="entry name" value="PlsC"/>
    <property type="match status" value="1"/>
</dbReference>
<dbReference type="EC" id="2.3.1.51" evidence="5"/>
<dbReference type="SUPFAM" id="SSF69593">
    <property type="entry name" value="Glycerol-3-phosphate (1)-acyltransferase"/>
    <property type="match status" value="1"/>
</dbReference>
<keyword evidence="1 5" id="KW-0808">Transferase</keyword>
<sequence>MTPTLLDQDHRALPRTDATRPPVRTFLYSPLRPLARWAIRRRFGVRLHGTDVVPTTGPVIFASNHVGAVDGPLLAIFAPRPVHALTKVEMFRGRLGRFLHASGQIPLDRFHTDPAAVKTCLRVLRDGRAVGIYPEGRRGGGELQRFHRGAAYFALVSGAPVVPVVMLGSREPGGGTNSLPARGGVVDMVFGAPITLDAQPWPRTREQVERASVLLREHLVAHLDHARASTGRSLPGPLPIHDVEPDPATGVTEQGAS</sequence>
<name>A0A7W3IYZ2_9ACTN</name>
<evidence type="ECO:0000313" key="5">
    <source>
        <dbReference type="EMBL" id="MBA8803178.1"/>
    </source>
</evidence>
<dbReference type="Pfam" id="PF01553">
    <property type="entry name" value="Acyltransferase"/>
    <property type="match status" value="1"/>
</dbReference>
<dbReference type="InterPro" id="IPR002123">
    <property type="entry name" value="Plipid/glycerol_acylTrfase"/>
</dbReference>
<feature type="region of interest" description="Disordered" evidence="3">
    <location>
        <begin position="228"/>
        <end position="257"/>
    </location>
</feature>
<keyword evidence="2 5" id="KW-0012">Acyltransferase</keyword>
<dbReference type="GO" id="GO:0006654">
    <property type="term" value="P:phosphatidic acid biosynthetic process"/>
    <property type="evidence" value="ECO:0007669"/>
    <property type="project" value="TreeGrafter"/>
</dbReference>
<evidence type="ECO:0000256" key="3">
    <source>
        <dbReference type="SAM" id="MobiDB-lite"/>
    </source>
</evidence>
<feature type="domain" description="Phospholipid/glycerol acyltransferase" evidence="4">
    <location>
        <begin position="59"/>
        <end position="169"/>
    </location>
</feature>
<dbReference type="GO" id="GO:0005886">
    <property type="term" value="C:plasma membrane"/>
    <property type="evidence" value="ECO:0007669"/>
    <property type="project" value="TreeGrafter"/>
</dbReference>
<dbReference type="CDD" id="cd07989">
    <property type="entry name" value="LPLAT_AGPAT-like"/>
    <property type="match status" value="1"/>
</dbReference>
<dbReference type="RefSeq" id="WP_343055517.1">
    <property type="nucleotide sequence ID" value="NZ_JACGXA010000001.1"/>
</dbReference>
<evidence type="ECO:0000256" key="1">
    <source>
        <dbReference type="ARBA" id="ARBA00022679"/>
    </source>
</evidence>
<reference evidence="5 6" key="1">
    <citation type="submission" date="2020-07" db="EMBL/GenBank/DDBJ databases">
        <title>Sequencing the genomes of 1000 actinobacteria strains.</title>
        <authorList>
            <person name="Klenk H.-P."/>
        </authorList>
    </citation>
    <scope>NUCLEOTIDE SEQUENCE [LARGE SCALE GENOMIC DNA]</scope>
    <source>
        <strain evidence="5 6">DSM 21349</strain>
    </source>
</reference>
<dbReference type="AlphaFoldDB" id="A0A7W3IYZ2"/>
<dbReference type="PANTHER" id="PTHR10434:SF11">
    <property type="entry name" value="1-ACYL-SN-GLYCEROL-3-PHOSPHATE ACYLTRANSFERASE"/>
    <property type="match status" value="1"/>
</dbReference>
<evidence type="ECO:0000256" key="2">
    <source>
        <dbReference type="ARBA" id="ARBA00023315"/>
    </source>
</evidence>
<dbReference type="Proteomes" id="UP000580910">
    <property type="component" value="Unassembled WGS sequence"/>
</dbReference>
<accession>A0A7W3IYZ2</accession>
<gene>
    <name evidence="5" type="ORF">FB382_001469</name>
</gene>
<keyword evidence="6" id="KW-1185">Reference proteome</keyword>
<dbReference type="PANTHER" id="PTHR10434">
    <property type="entry name" value="1-ACYL-SN-GLYCEROL-3-PHOSPHATE ACYLTRANSFERASE"/>
    <property type="match status" value="1"/>
</dbReference>
<proteinExistence type="predicted"/>
<dbReference type="GO" id="GO:0003841">
    <property type="term" value="F:1-acylglycerol-3-phosphate O-acyltransferase activity"/>
    <property type="evidence" value="ECO:0007669"/>
    <property type="project" value="UniProtKB-EC"/>
</dbReference>
<evidence type="ECO:0000259" key="4">
    <source>
        <dbReference type="SMART" id="SM00563"/>
    </source>
</evidence>
<protein>
    <submittedName>
        <fullName evidence="5">1-acyl-sn-glycerol-3-phosphate acyltransferase</fullName>
        <ecNumber evidence="5">2.3.1.51</ecNumber>
    </submittedName>
</protein>
<organism evidence="5 6">
    <name type="scientific">Nocardioides ginsengisegetis</name>
    <dbReference type="NCBI Taxonomy" id="661491"/>
    <lineage>
        <taxon>Bacteria</taxon>
        <taxon>Bacillati</taxon>
        <taxon>Actinomycetota</taxon>
        <taxon>Actinomycetes</taxon>
        <taxon>Propionibacteriales</taxon>
        <taxon>Nocardioidaceae</taxon>
        <taxon>Nocardioides</taxon>
    </lineage>
</organism>
<evidence type="ECO:0000313" key="6">
    <source>
        <dbReference type="Proteomes" id="UP000580910"/>
    </source>
</evidence>
<comment type="caution">
    <text evidence="5">The sequence shown here is derived from an EMBL/GenBank/DDBJ whole genome shotgun (WGS) entry which is preliminary data.</text>
</comment>